<keyword evidence="2" id="KW-0645">Protease</keyword>
<protein>
    <submittedName>
        <fullName evidence="8">S8 family serine peptidase</fullName>
    </submittedName>
</protein>
<keyword evidence="6" id="KW-0732">Signal</keyword>
<dbReference type="RefSeq" id="WP_200972749.1">
    <property type="nucleotide sequence ID" value="NZ_CP065592.1"/>
</dbReference>
<comment type="similarity">
    <text evidence="1 5">Belongs to the peptidase S8 family.</text>
</comment>
<name>A0A7T2GL54_9SPHN</name>
<evidence type="ECO:0000256" key="4">
    <source>
        <dbReference type="ARBA" id="ARBA00022825"/>
    </source>
</evidence>
<sequence>MRFSFLVALLSCLLPLSGAAARDASERPVVAIIDSGVAATRELQPLIVTEYDLGTDRPRTPYAPLYDHGTMVATILARETGHNVGIVSIRIDDAQGCPARGTPPCQADPALIARAIRLATDLGVDAINVSLSLSDDPKIVRAIRRAARRDIPVVLAAGNDGLDHPGNLRSAKAAFPAAVLVGALDAAGLPWEGTNRPTAEQARYVYRWQRGVDVPTALANGAAATATGTSFATPIETARLIKASRTGHAMAKTLSRGDRGRIS</sequence>
<evidence type="ECO:0000259" key="7">
    <source>
        <dbReference type="Pfam" id="PF00082"/>
    </source>
</evidence>
<evidence type="ECO:0000256" key="1">
    <source>
        <dbReference type="ARBA" id="ARBA00011073"/>
    </source>
</evidence>
<organism evidence="8 9">
    <name type="scientific">Allosphingosinicella flava</name>
    <dbReference type="NCBI Taxonomy" id="2771430"/>
    <lineage>
        <taxon>Bacteria</taxon>
        <taxon>Pseudomonadati</taxon>
        <taxon>Pseudomonadota</taxon>
        <taxon>Alphaproteobacteria</taxon>
        <taxon>Sphingomonadales</taxon>
        <taxon>Sphingomonadaceae</taxon>
        <taxon>Allosphingosinicella</taxon>
    </lineage>
</organism>
<dbReference type="AlphaFoldDB" id="A0A7T2GL54"/>
<keyword evidence="9" id="KW-1185">Reference proteome</keyword>
<evidence type="ECO:0000313" key="9">
    <source>
        <dbReference type="Proteomes" id="UP000594873"/>
    </source>
</evidence>
<dbReference type="PROSITE" id="PS51892">
    <property type="entry name" value="SUBTILASE"/>
    <property type="match status" value="1"/>
</dbReference>
<dbReference type="KEGG" id="sflv:IC614_04700"/>
<dbReference type="GO" id="GO:0006508">
    <property type="term" value="P:proteolysis"/>
    <property type="evidence" value="ECO:0007669"/>
    <property type="project" value="UniProtKB-KW"/>
</dbReference>
<proteinExistence type="inferred from homology"/>
<evidence type="ECO:0000256" key="5">
    <source>
        <dbReference type="PROSITE-ProRule" id="PRU01240"/>
    </source>
</evidence>
<feature type="chain" id="PRO_5033018955" evidence="6">
    <location>
        <begin position="21"/>
        <end position="263"/>
    </location>
</feature>
<dbReference type="GO" id="GO:0004252">
    <property type="term" value="F:serine-type endopeptidase activity"/>
    <property type="evidence" value="ECO:0007669"/>
    <property type="project" value="InterPro"/>
</dbReference>
<dbReference type="InterPro" id="IPR050131">
    <property type="entry name" value="Peptidase_S8_subtilisin-like"/>
</dbReference>
<dbReference type="Proteomes" id="UP000594873">
    <property type="component" value="Chromosome"/>
</dbReference>
<dbReference type="PANTHER" id="PTHR43806">
    <property type="entry name" value="PEPTIDASE S8"/>
    <property type="match status" value="1"/>
</dbReference>
<dbReference type="InterPro" id="IPR036852">
    <property type="entry name" value="Peptidase_S8/S53_dom_sf"/>
</dbReference>
<evidence type="ECO:0000256" key="2">
    <source>
        <dbReference type="ARBA" id="ARBA00022670"/>
    </source>
</evidence>
<dbReference type="SUPFAM" id="SSF52743">
    <property type="entry name" value="Subtilisin-like"/>
    <property type="match status" value="1"/>
</dbReference>
<dbReference type="Pfam" id="PF00082">
    <property type="entry name" value="Peptidase_S8"/>
    <property type="match status" value="1"/>
</dbReference>
<accession>A0A7T2GL54</accession>
<comment type="caution">
    <text evidence="5">Lacks conserved residue(s) required for the propagation of feature annotation.</text>
</comment>
<reference evidence="8 9" key="1">
    <citation type="submission" date="2020-11" db="EMBL/GenBank/DDBJ databases">
        <title>Genome seq and assembly of Sphingosinicella sp.</title>
        <authorList>
            <person name="Chhetri G."/>
        </authorList>
    </citation>
    <scope>NUCLEOTIDE SEQUENCE [LARGE SCALE GENOMIC DNA]</scope>
    <source>
        <strain evidence="8 9">UDD2</strain>
    </source>
</reference>
<dbReference type="EMBL" id="CP065592">
    <property type="protein sequence ID" value="QPQ55888.1"/>
    <property type="molecule type" value="Genomic_DNA"/>
</dbReference>
<dbReference type="InterPro" id="IPR000209">
    <property type="entry name" value="Peptidase_S8/S53_dom"/>
</dbReference>
<evidence type="ECO:0000256" key="6">
    <source>
        <dbReference type="SAM" id="SignalP"/>
    </source>
</evidence>
<feature type="signal peptide" evidence="6">
    <location>
        <begin position="1"/>
        <end position="20"/>
    </location>
</feature>
<dbReference type="PANTHER" id="PTHR43806:SF11">
    <property type="entry name" value="CEREVISIN-RELATED"/>
    <property type="match status" value="1"/>
</dbReference>
<gene>
    <name evidence="8" type="ORF">IC614_04700</name>
</gene>
<dbReference type="CDD" id="cd00306">
    <property type="entry name" value="Peptidases_S8_S53"/>
    <property type="match status" value="1"/>
</dbReference>
<feature type="domain" description="Peptidase S8/S53" evidence="7">
    <location>
        <begin position="28"/>
        <end position="235"/>
    </location>
</feature>
<evidence type="ECO:0000256" key="3">
    <source>
        <dbReference type="ARBA" id="ARBA00022801"/>
    </source>
</evidence>
<evidence type="ECO:0000313" key="8">
    <source>
        <dbReference type="EMBL" id="QPQ55888.1"/>
    </source>
</evidence>
<keyword evidence="4" id="KW-0720">Serine protease</keyword>
<keyword evidence="3" id="KW-0378">Hydrolase</keyword>
<dbReference type="Gene3D" id="3.40.50.200">
    <property type="entry name" value="Peptidase S8/S53 domain"/>
    <property type="match status" value="1"/>
</dbReference>